<accession>A0ABT1RPM6</accession>
<evidence type="ECO:0000313" key="2">
    <source>
        <dbReference type="Proteomes" id="UP001524502"/>
    </source>
</evidence>
<organism evidence="1 2">
    <name type="scientific">Anaerovorax odorimutans</name>
    <dbReference type="NCBI Taxonomy" id="109327"/>
    <lineage>
        <taxon>Bacteria</taxon>
        <taxon>Bacillati</taxon>
        <taxon>Bacillota</taxon>
        <taxon>Clostridia</taxon>
        <taxon>Peptostreptococcales</taxon>
        <taxon>Anaerovoracaceae</taxon>
        <taxon>Anaerovorax</taxon>
    </lineage>
</organism>
<dbReference type="EMBL" id="JANFXK010000010">
    <property type="protein sequence ID" value="MCQ4637137.1"/>
    <property type="molecule type" value="Genomic_DNA"/>
</dbReference>
<dbReference type="Proteomes" id="UP001524502">
    <property type="component" value="Unassembled WGS sequence"/>
</dbReference>
<name>A0ABT1RPM6_9FIRM</name>
<dbReference type="RefSeq" id="WP_256132329.1">
    <property type="nucleotide sequence ID" value="NZ_JANFXK010000010.1"/>
</dbReference>
<gene>
    <name evidence="1" type="ORF">NE619_10405</name>
</gene>
<comment type="caution">
    <text evidence="1">The sequence shown here is derived from an EMBL/GenBank/DDBJ whole genome shotgun (WGS) entry which is preliminary data.</text>
</comment>
<proteinExistence type="predicted"/>
<keyword evidence="2" id="KW-1185">Reference proteome</keyword>
<reference evidence="1 2" key="1">
    <citation type="submission" date="2022-06" db="EMBL/GenBank/DDBJ databases">
        <title>Isolation of gut microbiota from human fecal samples.</title>
        <authorList>
            <person name="Pamer E.G."/>
            <person name="Barat B."/>
            <person name="Waligurski E."/>
            <person name="Medina S."/>
            <person name="Paddock L."/>
            <person name="Mostad J."/>
        </authorList>
    </citation>
    <scope>NUCLEOTIDE SEQUENCE [LARGE SCALE GENOMIC DNA]</scope>
    <source>
        <strain evidence="1 2">SL.3.17</strain>
    </source>
</reference>
<protein>
    <submittedName>
        <fullName evidence="1">Uncharacterized protein</fullName>
    </submittedName>
</protein>
<sequence length="92" mass="10353">MTVKLTNAQILAELDAGLTQSEPDLPELPRGRLRRLKKHMNHYDDENCVPRCGKSDCRYSCCLGSMMICDYIGIVGHSRGCPAEGCMKYEEE</sequence>
<evidence type="ECO:0000313" key="1">
    <source>
        <dbReference type="EMBL" id="MCQ4637137.1"/>
    </source>
</evidence>